<feature type="domain" description="Cupin type-2" evidence="1">
    <location>
        <begin position="44"/>
        <end position="109"/>
    </location>
</feature>
<dbReference type="InterPro" id="IPR011051">
    <property type="entry name" value="RmlC_Cupin_sf"/>
</dbReference>
<dbReference type="SUPFAM" id="SSF51182">
    <property type="entry name" value="RmlC-like cupins"/>
    <property type="match status" value="1"/>
</dbReference>
<dbReference type="EMBL" id="BJXB01000001">
    <property type="protein sequence ID" value="GEM44538.1"/>
    <property type="molecule type" value="Genomic_DNA"/>
</dbReference>
<protein>
    <recommendedName>
        <fullName evidence="1">Cupin type-2 domain-containing protein</fullName>
    </recommendedName>
</protein>
<evidence type="ECO:0000259" key="1">
    <source>
        <dbReference type="Pfam" id="PF07883"/>
    </source>
</evidence>
<dbReference type="InterPro" id="IPR014710">
    <property type="entry name" value="RmlC-like_jellyroll"/>
</dbReference>
<dbReference type="AlphaFoldDB" id="A0A511MWA2"/>
<accession>A0A511MWA2</accession>
<gene>
    <name evidence="2" type="ORF">DC3_01730</name>
</gene>
<dbReference type="PANTHER" id="PTHR36440:SF1">
    <property type="entry name" value="PUTATIVE (AFU_ORTHOLOGUE AFUA_8G07350)-RELATED"/>
    <property type="match status" value="1"/>
</dbReference>
<keyword evidence="3" id="KW-1185">Reference proteome</keyword>
<organism evidence="2 3">
    <name type="scientific">Deinococcus cellulosilyticus (strain DSM 18568 / NBRC 106333 / KACC 11606 / 5516J-15)</name>
    <dbReference type="NCBI Taxonomy" id="1223518"/>
    <lineage>
        <taxon>Bacteria</taxon>
        <taxon>Thermotogati</taxon>
        <taxon>Deinococcota</taxon>
        <taxon>Deinococci</taxon>
        <taxon>Deinococcales</taxon>
        <taxon>Deinococcaceae</taxon>
        <taxon>Deinococcus</taxon>
    </lineage>
</organism>
<sequence length="192" mass="20978">MDITATTLKDLKPRNRRIYNAVQKDAVTFLQHADRTGQSSTRVIVELAVGGGNSLHYHRDFEERFECMQGQLSLQVGKEILTLRAGEKAVAPPGVLHRFFNTTDEVCTFKVELVPGHTGFEQALMIGYGLANDGQTNAQGIPINLQHLAVLVHLSGTVPAGPLGMLLPLFSMIAKGAIRKGVLDQLMQKYGI</sequence>
<dbReference type="Gene3D" id="2.60.120.10">
    <property type="entry name" value="Jelly Rolls"/>
    <property type="match status" value="1"/>
</dbReference>
<reference evidence="2 3" key="1">
    <citation type="submission" date="2019-07" db="EMBL/GenBank/DDBJ databases">
        <title>Whole genome shotgun sequence of Deinococcus cellulosilyticus NBRC 106333.</title>
        <authorList>
            <person name="Hosoyama A."/>
            <person name="Uohara A."/>
            <person name="Ohji S."/>
            <person name="Ichikawa N."/>
        </authorList>
    </citation>
    <scope>NUCLEOTIDE SEQUENCE [LARGE SCALE GENOMIC DNA]</scope>
    <source>
        <strain evidence="2 3">NBRC 106333</strain>
    </source>
</reference>
<dbReference type="InterPro" id="IPR053146">
    <property type="entry name" value="QDO-like"/>
</dbReference>
<dbReference type="Proteomes" id="UP000321306">
    <property type="component" value="Unassembled WGS sequence"/>
</dbReference>
<name>A0A511MWA2_DEIC1</name>
<dbReference type="RefSeq" id="WP_146881693.1">
    <property type="nucleotide sequence ID" value="NZ_BJXB01000001.1"/>
</dbReference>
<dbReference type="OrthoDB" id="72027at2"/>
<evidence type="ECO:0000313" key="3">
    <source>
        <dbReference type="Proteomes" id="UP000321306"/>
    </source>
</evidence>
<evidence type="ECO:0000313" key="2">
    <source>
        <dbReference type="EMBL" id="GEM44538.1"/>
    </source>
</evidence>
<dbReference type="InterPro" id="IPR013096">
    <property type="entry name" value="Cupin_2"/>
</dbReference>
<dbReference type="PANTHER" id="PTHR36440">
    <property type="entry name" value="PUTATIVE (AFU_ORTHOLOGUE AFUA_8G07350)-RELATED"/>
    <property type="match status" value="1"/>
</dbReference>
<dbReference type="Pfam" id="PF07883">
    <property type="entry name" value="Cupin_2"/>
    <property type="match status" value="1"/>
</dbReference>
<comment type="caution">
    <text evidence="2">The sequence shown here is derived from an EMBL/GenBank/DDBJ whole genome shotgun (WGS) entry which is preliminary data.</text>
</comment>
<proteinExistence type="predicted"/>